<dbReference type="InterPro" id="IPR016163">
    <property type="entry name" value="Ald_DH_C"/>
</dbReference>
<dbReference type="PIRSF" id="PIRSF036492">
    <property type="entry name" value="ALDH"/>
    <property type="match status" value="1"/>
</dbReference>
<comment type="similarity">
    <text evidence="1 4 7">Belongs to the aldehyde dehydrogenase family.</text>
</comment>
<evidence type="ECO:0000256" key="7">
    <source>
        <dbReference type="RuleBase" id="RU003345"/>
    </source>
</evidence>
<evidence type="ECO:0000256" key="2">
    <source>
        <dbReference type="ARBA" id="ARBA00023002"/>
    </source>
</evidence>
<evidence type="ECO:0000256" key="8">
    <source>
        <dbReference type="SAM" id="Phobius"/>
    </source>
</evidence>
<name>A0A0G4IVA1_PLABS</name>
<dbReference type="EMBL" id="OVEO01000010">
    <property type="protein sequence ID" value="SPQ98642.1"/>
    <property type="molecule type" value="Genomic_DNA"/>
</dbReference>
<evidence type="ECO:0000256" key="3">
    <source>
        <dbReference type="ARBA" id="ARBA00023027"/>
    </source>
</evidence>
<dbReference type="InterPro" id="IPR016161">
    <property type="entry name" value="Ald_DH/histidinol_DH"/>
</dbReference>
<dbReference type="GO" id="GO:0006081">
    <property type="term" value="P:aldehyde metabolic process"/>
    <property type="evidence" value="ECO:0007669"/>
    <property type="project" value="InterPro"/>
</dbReference>
<feature type="domain" description="Aldehyde dehydrogenase" evidence="9">
    <location>
        <begin position="27"/>
        <end position="434"/>
    </location>
</feature>
<evidence type="ECO:0000256" key="5">
    <source>
        <dbReference type="PIRSR" id="PIRSR036492-1"/>
    </source>
</evidence>
<dbReference type="Gene3D" id="3.40.309.10">
    <property type="entry name" value="Aldehyde Dehydrogenase, Chain A, domain 2"/>
    <property type="match status" value="1"/>
</dbReference>
<dbReference type="GO" id="GO:0005737">
    <property type="term" value="C:cytoplasm"/>
    <property type="evidence" value="ECO:0007669"/>
    <property type="project" value="TreeGrafter"/>
</dbReference>
<dbReference type="InterPro" id="IPR012394">
    <property type="entry name" value="Aldehyde_DH_NAD(P)"/>
</dbReference>
<keyword evidence="8" id="KW-1133">Transmembrane helix</keyword>
<organism evidence="10 12">
    <name type="scientific">Plasmodiophora brassicae</name>
    <name type="common">Clubroot disease agent</name>
    <dbReference type="NCBI Taxonomy" id="37360"/>
    <lineage>
        <taxon>Eukaryota</taxon>
        <taxon>Sar</taxon>
        <taxon>Rhizaria</taxon>
        <taxon>Endomyxa</taxon>
        <taxon>Phytomyxea</taxon>
        <taxon>Plasmodiophorida</taxon>
        <taxon>Plasmodiophoridae</taxon>
        <taxon>Plasmodiophora</taxon>
    </lineage>
</organism>
<dbReference type="SUPFAM" id="SSF53720">
    <property type="entry name" value="ALDH-like"/>
    <property type="match status" value="1"/>
</dbReference>
<dbReference type="InterPro" id="IPR029510">
    <property type="entry name" value="Ald_DH_CS_GLU"/>
</dbReference>
<dbReference type="OMA" id="EIDWCKQ"/>
<evidence type="ECO:0000259" key="9">
    <source>
        <dbReference type="Pfam" id="PF00171"/>
    </source>
</evidence>
<dbReference type="CDD" id="cd07087">
    <property type="entry name" value="ALDH_F3-13-14_CALDH-like"/>
    <property type="match status" value="1"/>
</dbReference>
<dbReference type="Proteomes" id="UP000039324">
    <property type="component" value="Unassembled WGS sequence"/>
</dbReference>
<evidence type="ECO:0000256" key="6">
    <source>
        <dbReference type="PROSITE-ProRule" id="PRU10007"/>
    </source>
</evidence>
<dbReference type="FunFam" id="3.40.309.10:FF:000003">
    <property type="entry name" value="Aldehyde dehydrogenase"/>
    <property type="match status" value="1"/>
</dbReference>
<evidence type="ECO:0000313" key="12">
    <source>
        <dbReference type="Proteomes" id="UP000039324"/>
    </source>
</evidence>
<keyword evidence="2 4" id="KW-0560">Oxidoreductase</keyword>
<keyword evidence="8" id="KW-0812">Transmembrane</keyword>
<proteinExistence type="inferred from homology"/>
<protein>
    <recommendedName>
        <fullName evidence="4">Aldehyde dehydrogenase</fullName>
    </recommendedName>
</protein>
<keyword evidence="3" id="KW-0520">NAD</keyword>
<dbReference type="Proteomes" id="UP000290189">
    <property type="component" value="Unassembled WGS sequence"/>
</dbReference>
<dbReference type="PANTHER" id="PTHR43570:SF16">
    <property type="entry name" value="ALDEHYDE DEHYDROGENASE TYPE III, ISOFORM Q"/>
    <property type="match status" value="1"/>
</dbReference>
<feature type="active site" evidence="5">
    <location>
        <position position="250"/>
    </location>
</feature>
<dbReference type="Gene3D" id="3.40.605.10">
    <property type="entry name" value="Aldehyde Dehydrogenase, Chain A, domain 1"/>
    <property type="match status" value="1"/>
</dbReference>
<gene>
    <name evidence="10" type="ORF">PBRA_007203</name>
    <name evidence="11" type="ORF">PLBR_LOCUS5857</name>
</gene>
<keyword evidence="8" id="KW-0472">Membrane</keyword>
<evidence type="ECO:0000313" key="13">
    <source>
        <dbReference type="Proteomes" id="UP000290189"/>
    </source>
</evidence>
<keyword evidence="11" id="KW-0496">Mitochondrion</keyword>
<dbReference type="AlphaFoldDB" id="A0A0G4IVA1"/>
<dbReference type="Pfam" id="PF00171">
    <property type="entry name" value="Aldedh"/>
    <property type="match status" value="1"/>
</dbReference>
<dbReference type="EMBL" id="CDSF01000089">
    <property type="protein sequence ID" value="CEO99089.1"/>
    <property type="molecule type" value="Genomic_DNA"/>
</dbReference>
<accession>A0A0G4IVA1</accession>
<keyword evidence="12" id="KW-1185">Reference proteome</keyword>
<dbReference type="InterPro" id="IPR016162">
    <property type="entry name" value="Ald_DH_N"/>
</dbReference>
<sequence>MQIVPTTGPEIEHKLERVRQCARNGGLSLEQRRRALKSIRAFLVDNREALIEVMAIDLRKPRMESNLLEIQYVINDVDHALSNLSSWMRPKYVPTPAVAFPAQSRVVYRPLGVVLVIVPFNFPVQLSFGPMISAIAAGNTVVLKMSEMTAATSNLIADLLPKYLDESILAVVQGAATETQMLLKHKFDHIFFTGSERVGRIVLAAAAPHLTPVTLELGGKSPAIVSSSANVAVAAKRIMWSKWINAGQVCIAADYAIVDESVYDEFINECRRAVVSFSGGVDPKSSPDFCRIITKEHTERLKGLLDSCRDLIVFGGDTDIGERFCAPTVVGPVRVNCDLMKSEIFGPILPVIQVGCIADAVDIISKNPNPLALYVFGTKKQAENIFSKTKSGSACVNDCVFQNSNTDLPFGGIGSSGMGKAHGETGFRTFSHAHSILYRTDASIFDVPQRYPPYTAAAERFLLFVMRATKINSRTLGHFIHGLLLTGVLLITLRLFRLV</sequence>
<dbReference type="STRING" id="37360.A0A0G4IVA1"/>
<evidence type="ECO:0000256" key="1">
    <source>
        <dbReference type="ARBA" id="ARBA00009986"/>
    </source>
</evidence>
<geneLocation type="mitochondrion" evidence="11"/>
<dbReference type="InterPro" id="IPR015590">
    <property type="entry name" value="Aldehyde_DH_dom"/>
</dbReference>
<feature type="active site" evidence="5 6">
    <location>
        <position position="216"/>
    </location>
</feature>
<reference evidence="11 13" key="2">
    <citation type="submission" date="2018-03" db="EMBL/GenBank/DDBJ databases">
        <authorList>
            <person name="Fogelqvist J."/>
        </authorList>
    </citation>
    <scope>NUCLEOTIDE SEQUENCE [LARGE SCALE GENOMIC DNA]</scope>
</reference>
<dbReference type="FunFam" id="3.40.605.10:FF:000004">
    <property type="entry name" value="Aldehyde dehydrogenase"/>
    <property type="match status" value="1"/>
</dbReference>
<evidence type="ECO:0000256" key="4">
    <source>
        <dbReference type="PIRNR" id="PIRNR036492"/>
    </source>
</evidence>
<reference evidence="10 12" key="1">
    <citation type="submission" date="2015-02" db="EMBL/GenBank/DDBJ databases">
        <authorList>
            <person name="Chooi Y.-H."/>
        </authorList>
    </citation>
    <scope>NUCLEOTIDE SEQUENCE [LARGE SCALE GENOMIC DNA]</scope>
    <source>
        <strain evidence="10">E3</strain>
    </source>
</reference>
<dbReference type="PANTHER" id="PTHR43570">
    <property type="entry name" value="ALDEHYDE DEHYDROGENASE"/>
    <property type="match status" value="1"/>
</dbReference>
<dbReference type="OrthoDB" id="440325at2759"/>
<evidence type="ECO:0000313" key="10">
    <source>
        <dbReference type="EMBL" id="CEO99089.1"/>
    </source>
</evidence>
<feature type="transmembrane region" description="Helical" evidence="8">
    <location>
        <begin position="476"/>
        <end position="496"/>
    </location>
</feature>
<dbReference type="GO" id="GO:0004029">
    <property type="term" value="F:aldehyde dehydrogenase (NAD+) activity"/>
    <property type="evidence" value="ECO:0007669"/>
    <property type="project" value="TreeGrafter"/>
</dbReference>
<evidence type="ECO:0000313" key="11">
    <source>
        <dbReference type="EMBL" id="SPQ98642.1"/>
    </source>
</evidence>
<dbReference type="PROSITE" id="PS00687">
    <property type="entry name" value="ALDEHYDE_DEHYDR_GLU"/>
    <property type="match status" value="1"/>
</dbReference>